<dbReference type="Pfam" id="PF03265">
    <property type="entry name" value="DNase_II"/>
    <property type="match status" value="1"/>
</dbReference>
<keyword evidence="2" id="KW-0378">Hydrolase</keyword>
<name>A0A0D8Y053_DICVI</name>
<feature type="chain" id="PRO_5002336268" evidence="3">
    <location>
        <begin position="26"/>
        <end position="308"/>
    </location>
</feature>
<evidence type="ECO:0000313" key="5">
    <source>
        <dbReference type="Proteomes" id="UP000053766"/>
    </source>
</evidence>
<evidence type="ECO:0000256" key="3">
    <source>
        <dbReference type="SAM" id="SignalP"/>
    </source>
</evidence>
<dbReference type="InterPro" id="IPR004947">
    <property type="entry name" value="DNase_II"/>
</dbReference>
<accession>A0A0D8Y053</accession>
<proteinExistence type="inferred from homology"/>
<dbReference type="GO" id="GO:0004531">
    <property type="term" value="F:deoxyribonuclease II activity"/>
    <property type="evidence" value="ECO:0007669"/>
    <property type="project" value="InterPro"/>
</dbReference>
<dbReference type="OrthoDB" id="10261598at2759"/>
<dbReference type="PANTHER" id="PTHR10858">
    <property type="entry name" value="DEOXYRIBONUCLEASE II"/>
    <property type="match status" value="1"/>
</dbReference>
<dbReference type="Proteomes" id="UP000053766">
    <property type="component" value="Unassembled WGS sequence"/>
</dbReference>
<organism evidence="4 5">
    <name type="scientific">Dictyocaulus viviparus</name>
    <name type="common">Bovine lungworm</name>
    <dbReference type="NCBI Taxonomy" id="29172"/>
    <lineage>
        <taxon>Eukaryota</taxon>
        <taxon>Metazoa</taxon>
        <taxon>Ecdysozoa</taxon>
        <taxon>Nematoda</taxon>
        <taxon>Chromadorea</taxon>
        <taxon>Rhabditida</taxon>
        <taxon>Rhabditina</taxon>
        <taxon>Rhabditomorpha</taxon>
        <taxon>Strongyloidea</taxon>
        <taxon>Metastrongylidae</taxon>
        <taxon>Dictyocaulus</taxon>
    </lineage>
</organism>
<evidence type="ECO:0000313" key="4">
    <source>
        <dbReference type="EMBL" id="KJH49512.1"/>
    </source>
</evidence>
<dbReference type="GO" id="GO:0006309">
    <property type="term" value="P:apoptotic DNA fragmentation"/>
    <property type="evidence" value="ECO:0007669"/>
    <property type="project" value="TreeGrafter"/>
</dbReference>
<protein>
    <submittedName>
        <fullName evidence="4">Deoxyribonuclease II</fullName>
    </submittedName>
</protein>
<sequence length="308" mass="34531">MAEIMTSSLLYVAIITAIAIVCNEAKISCKNMKGENVDWYSAIKLPASADETYKGRSFVYIDPSETNWLTSRRPIDDPLSAIGSTVQQLYDTKKETTLKITYNDKCFDREGDSGRAHSKGVVVFDNETGFWLIHSVPNFPPKKSNDPYLVDVTKKHRYKGANATIMEIRTVQNKPFKLFVKSKKFAKDIWQDLIATYYGADFFVETWLNGGATDVETKCNNRRKVYNVEEVKLLSTKFSSSLDHSKWGVSATKNINVVCVGDVNRQESQFKRGGGAACTVDDKLTKTFNNSVASYIGCSIKNKKIGED</sequence>
<dbReference type="AlphaFoldDB" id="A0A0D8Y053"/>
<dbReference type="STRING" id="29172.A0A0D8Y053"/>
<dbReference type="PANTHER" id="PTHR10858:SF30">
    <property type="entry name" value="CELL-DEATH-RELATED NUCLEASE 7"/>
    <property type="match status" value="1"/>
</dbReference>
<dbReference type="CDD" id="cd09120">
    <property type="entry name" value="PLDc_DNaseII_1"/>
    <property type="match status" value="1"/>
</dbReference>
<keyword evidence="5" id="KW-1185">Reference proteome</keyword>
<comment type="similarity">
    <text evidence="1">Belongs to the DNase II family.</text>
</comment>
<dbReference type="EMBL" id="KN716232">
    <property type="protein sequence ID" value="KJH49512.1"/>
    <property type="molecule type" value="Genomic_DNA"/>
</dbReference>
<reference evidence="5" key="2">
    <citation type="journal article" date="2016" name="Sci. Rep.">
        <title>Dictyocaulus viviparus genome, variome and transcriptome elucidate lungworm biology and support future intervention.</title>
        <authorList>
            <person name="McNulty S.N."/>
            <person name="Strube C."/>
            <person name="Rosa B.A."/>
            <person name="Martin J.C."/>
            <person name="Tyagi R."/>
            <person name="Choi Y.J."/>
            <person name="Wang Q."/>
            <person name="Hallsworth Pepin K."/>
            <person name="Zhang X."/>
            <person name="Ozersky P."/>
            <person name="Wilson R.K."/>
            <person name="Sternberg P.W."/>
            <person name="Gasser R.B."/>
            <person name="Mitreva M."/>
        </authorList>
    </citation>
    <scope>NUCLEOTIDE SEQUENCE [LARGE SCALE GENOMIC DNA]</scope>
    <source>
        <strain evidence="5">HannoverDv2000</strain>
    </source>
</reference>
<evidence type="ECO:0000256" key="1">
    <source>
        <dbReference type="ARBA" id="ARBA00007527"/>
    </source>
</evidence>
<reference evidence="4 5" key="1">
    <citation type="submission" date="2013-11" db="EMBL/GenBank/DDBJ databases">
        <title>Draft genome of the bovine lungworm Dictyocaulus viviparus.</title>
        <authorList>
            <person name="Mitreva M."/>
        </authorList>
    </citation>
    <scope>NUCLEOTIDE SEQUENCE [LARGE SCALE GENOMIC DNA]</scope>
    <source>
        <strain evidence="4 5">HannoverDv2000</strain>
    </source>
</reference>
<feature type="signal peptide" evidence="3">
    <location>
        <begin position="1"/>
        <end position="25"/>
    </location>
</feature>
<evidence type="ECO:0000256" key="2">
    <source>
        <dbReference type="ARBA" id="ARBA00022801"/>
    </source>
</evidence>
<keyword evidence="3" id="KW-0732">Signal</keyword>
<gene>
    <name evidence="4" type="ORF">DICVIV_04346</name>
</gene>